<protein>
    <recommendedName>
        <fullName evidence="2">DUF1176 domain-containing protein</fullName>
    </recommendedName>
</protein>
<evidence type="ECO:0000313" key="1">
    <source>
        <dbReference type="EMBL" id="VAW21019.1"/>
    </source>
</evidence>
<proteinExistence type="predicted"/>
<dbReference type="Pfam" id="PF06674">
    <property type="entry name" value="DUF1176"/>
    <property type="match status" value="1"/>
</dbReference>
<dbReference type="EMBL" id="UOEQ01000317">
    <property type="protein sequence ID" value="VAW21019.1"/>
    <property type="molecule type" value="Genomic_DNA"/>
</dbReference>
<reference evidence="1" key="1">
    <citation type="submission" date="2018-06" db="EMBL/GenBank/DDBJ databases">
        <authorList>
            <person name="Zhirakovskaya E."/>
        </authorList>
    </citation>
    <scope>NUCLEOTIDE SEQUENCE</scope>
</reference>
<gene>
    <name evidence="1" type="ORF">MNBD_ALPHA11-1747</name>
</gene>
<accession>A0A3B0U915</accession>
<evidence type="ECO:0008006" key="2">
    <source>
        <dbReference type="Google" id="ProtNLM"/>
    </source>
</evidence>
<sequence length="217" mass="24948">MHYKQFSTKLLLIGAMIAAAPTPVMAQDTAIDPAPIDALVHERFLAIYSGLCDELLTGPDLTATEPYIYQLFFRRSYQSSDQPDIEYRLYEYPCYAGAYNISSVYFSANDYDEVEQIFFPFPDYDVTYKDEEETIVDQVTLNGFYAWENLTNPGFDEKSMTLYSNSKWRGLGDASSSGRWQFKEGRWLLKSFDIDPTYDGKISMIRIFGEGKPPTYE</sequence>
<organism evidence="1">
    <name type="scientific">hydrothermal vent metagenome</name>
    <dbReference type="NCBI Taxonomy" id="652676"/>
    <lineage>
        <taxon>unclassified sequences</taxon>
        <taxon>metagenomes</taxon>
        <taxon>ecological metagenomes</taxon>
    </lineage>
</organism>
<dbReference type="AlphaFoldDB" id="A0A3B0U915"/>
<dbReference type="InterPro" id="IPR009560">
    <property type="entry name" value="DUF1176"/>
</dbReference>
<name>A0A3B0U915_9ZZZZ</name>